<dbReference type="RefSeq" id="WP_358354963.1">
    <property type="nucleotide sequence ID" value="NZ_JBEZFP010000040.1"/>
</dbReference>
<proteinExistence type="predicted"/>
<protein>
    <submittedName>
        <fullName evidence="2">Scr1 family TA system antitoxin-like transcriptional regulator</fullName>
    </submittedName>
</protein>
<feature type="domain" description="DUF5753" evidence="1">
    <location>
        <begin position="40"/>
        <end position="91"/>
    </location>
</feature>
<evidence type="ECO:0000313" key="2">
    <source>
        <dbReference type="EMBL" id="MEU8135314.1"/>
    </source>
</evidence>
<gene>
    <name evidence="2" type="ORF">AB0C36_17550</name>
</gene>
<evidence type="ECO:0000259" key="1">
    <source>
        <dbReference type="Pfam" id="PF19054"/>
    </source>
</evidence>
<dbReference type="Pfam" id="PF19054">
    <property type="entry name" value="DUF5753"/>
    <property type="match status" value="1"/>
</dbReference>
<evidence type="ECO:0000313" key="3">
    <source>
        <dbReference type="Proteomes" id="UP001551482"/>
    </source>
</evidence>
<organism evidence="2 3">
    <name type="scientific">Streptodolium elevatio</name>
    <dbReference type="NCBI Taxonomy" id="3157996"/>
    <lineage>
        <taxon>Bacteria</taxon>
        <taxon>Bacillati</taxon>
        <taxon>Actinomycetota</taxon>
        <taxon>Actinomycetes</taxon>
        <taxon>Kitasatosporales</taxon>
        <taxon>Streptomycetaceae</taxon>
        <taxon>Streptodolium</taxon>
    </lineage>
</organism>
<name>A0ABV3DHT4_9ACTN</name>
<sequence>MLAANRTALPGKSCSCLADEGVWALCPRSTRSGAAAVPPDFEANATSVVYTEHAGGMNAYHLPHDVRRHKREAARLKALALSPEESLSTIQARLREL</sequence>
<dbReference type="InterPro" id="IPR043917">
    <property type="entry name" value="DUF5753"/>
</dbReference>
<dbReference type="EMBL" id="JBEZFP010000040">
    <property type="protein sequence ID" value="MEU8135314.1"/>
    <property type="molecule type" value="Genomic_DNA"/>
</dbReference>
<accession>A0ABV3DHT4</accession>
<reference evidence="2 3" key="1">
    <citation type="submission" date="2024-06" db="EMBL/GenBank/DDBJ databases">
        <title>The Natural Products Discovery Center: Release of the First 8490 Sequenced Strains for Exploring Actinobacteria Biosynthetic Diversity.</title>
        <authorList>
            <person name="Kalkreuter E."/>
            <person name="Kautsar S.A."/>
            <person name="Yang D."/>
            <person name="Bader C.D."/>
            <person name="Teijaro C.N."/>
            <person name="Fluegel L."/>
            <person name="Davis C.M."/>
            <person name="Simpson J.R."/>
            <person name="Lauterbach L."/>
            <person name="Steele A.D."/>
            <person name="Gui C."/>
            <person name="Meng S."/>
            <person name="Li G."/>
            <person name="Viehrig K."/>
            <person name="Ye F."/>
            <person name="Su P."/>
            <person name="Kiefer A.F."/>
            <person name="Nichols A."/>
            <person name="Cepeda A.J."/>
            <person name="Yan W."/>
            <person name="Fan B."/>
            <person name="Jiang Y."/>
            <person name="Adhikari A."/>
            <person name="Zheng C.-J."/>
            <person name="Schuster L."/>
            <person name="Cowan T.M."/>
            <person name="Smanski M.J."/>
            <person name="Chevrette M.G."/>
            <person name="De Carvalho L.P.S."/>
            <person name="Shen B."/>
        </authorList>
    </citation>
    <scope>NUCLEOTIDE SEQUENCE [LARGE SCALE GENOMIC DNA]</scope>
    <source>
        <strain evidence="2 3">NPDC048946</strain>
    </source>
</reference>
<dbReference type="Proteomes" id="UP001551482">
    <property type="component" value="Unassembled WGS sequence"/>
</dbReference>
<keyword evidence="3" id="KW-1185">Reference proteome</keyword>
<comment type="caution">
    <text evidence="2">The sequence shown here is derived from an EMBL/GenBank/DDBJ whole genome shotgun (WGS) entry which is preliminary data.</text>
</comment>